<evidence type="ECO:0000313" key="3">
    <source>
        <dbReference type="Proteomes" id="UP001243403"/>
    </source>
</evidence>
<dbReference type="InterPro" id="IPR049211">
    <property type="entry name" value="DUF6814"/>
</dbReference>
<name>A0ABT6VBX0_9FLAO</name>
<organism evidence="2 3">
    <name type="scientific">Flavobacterium algoritolerans</name>
    <dbReference type="NCBI Taxonomy" id="3041254"/>
    <lineage>
        <taxon>Bacteria</taxon>
        <taxon>Pseudomonadati</taxon>
        <taxon>Bacteroidota</taxon>
        <taxon>Flavobacteriia</taxon>
        <taxon>Flavobacteriales</taxon>
        <taxon>Flavobacteriaceae</taxon>
        <taxon>Flavobacterium</taxon>
    </lineage>
</organism>
<evidence type="ECO:0000256" key="1">
    <source>
        <dbReference type="SAM" id="Phobius"/>
    </source>
</evidence>
<evidence type="ECO:0008006" key="4">
    <source>
        <dbReference type="Google" id="ProtNLM"/>
    </source>
</evidence>
<feature type="transmembrane region" description="Helical" evidence="1">
    <location>
        <begin position="7"/>
        <end position="27"/>
    </location>
</feature>
<keyword evidence="1" id="KW-0812">Transmembrane</keyword>
<sequence>MNQIKRVLGLVWIALAVATAYYCIDIFGGKLTSGKQEDLVFGIIIFFILLPLVVLGLGTFGYYSLMGDYDEKND</sequence>
<comment type="caution">
    <text evidence="2">The sequence shown here is derived from an EMBL/GenBank/DDBJ whole genome shotgun (WGS) entry which is preliminary data.</text>
</comment>
<gene>
    <name evidence="2" type="ORF">QLS65_10440</name>
</gene>
<dbReference type="RefSeq" id="WP_282713178.1">
    <property type="nucleotide sequence ID" value="NZ_JASCRZ010000004.1"/>
</dbReference>
<protein>
    <recommendedName>
        <fullName evidence="4">Cardiolipin synthase N-terminal domain-containing protein</fullName>
    </recommendedName>
</protein>
<accession>A0ABT6VBX0</accession>
<dbReference type="Pfam" id="PF20664">
    <property type="entry name" value="DUF6814"/>
    <property type="match status" value="1"/>
</dbReference>
<dbReference type="Proteomes" id="UP001243403">
    <property type="component" value="Unassembled WGS sequence"/>
</dbReference>
<keyword evidence="1" id="KW-0472">Membrane</keyword>
<reference evidence="2 3" key="1">
    <citation type="submission" date="2023-04" db="EMBL/GenBank/DDBJ databases">
        <title>Two novel species of Flavobacterium.</title>
        <authorList>
            <person name="Liu Q."/>
            <person name="Xin Y.-H."/>
        </authorList>
    </citation>
    <scope>NUCLEOTIDE SEQUENCE [LARGE SCALE GENOMIC DNA]</scope>
    <source>
        <strain evidence="2 3">LB1P51</strain>
    </source>
</reference>
<evidence type="ECO:0000313" key="2">
    <source>
        <dbReference type="EMBL" id="MDI5895310.1"/>
    </source>
</evidence>
<dbReference type="EMBL" id="JASCRZ010000004">
    <property type="protein sequence ID" value="MDI5895310.1"/>
    <property type="molecule type" value="Genomic_DNA"/>
</dbReference>
<feature type="transmembrane region" description="Helical" evidence="1">
    <location>
        <begin position="39"/>
        <end position="63"/>
    </location>
</feature>
<keyword evidence="3" id="KW-1185">Reference proteome</keyword>
<proteinExistence type="predicted"/>
<keyword evidence="1" id="KW-1133">Transmembrane helix</keyword>